<comment type="catalytic activity">
    <reaction evidence="6">
        <text>[E1 NEDD8-activating enzyme]-S-[NEDD8 protein]-yl-L-cysteine + [E2 NEDD8-conjugating enzyme]-L-cysteine = [E1 NEDD8-activating enzyme]-L-cysteine + [E2 NEDD8-conjugating enzyme]-S-[NEDD8-protein]-yl-L-cysteine.</text>
        <dbReference type="EC" id="2.3.2.34"/>
    </reaction>
</comment>
<dbReference type="AlphaFoldDB" id="A0A7R8Z7X7"/>
<organism evidence="12">
    <name type="scientific">Timema douglasi</name>
    <name type="common">Walking stick</name>
    <dbReference type="NCBI Taxonomy" id="61478"/>
    <lineage>
        <taxon>Eukaryota</taxon>
        <taxon>Metazoa</taxon>
        <taxon>Ecdysozoa</taxon>
        <taxon>Arthropoda</taxon>
        <taxon>Hexapoda</taxon>
        <taxon>Insecta</taxon>
        <taxon>Pterygota</taxon>
        <taxon>Neoptera</taxon>
        <taxon>Polyneoptera</taxon>
        <taxon>Phasmatodea</taxon>
        <taxon>Timematodea</taxon>
        <taxon>Timematoidea</taxon>
        <taxon>Timematidae</taxon>
        <taxon>Timema</taxon>
    </lineage>
</organism>
<dbReference type="InterPro" id="IPR011626">
    <property type="entry name" value="Alpha-macroglobulin_TED"/>
</dbReference>
<dbReference type="InterPro" id="IPR023313">
    <property type="entry name" value="UBQ-conjugating_AS"/>
</dbReference>
<evidence type="ECO:0000256" key="6">
    <source>
        <dbReference type="ARBA" id="ARBA00043698"/>
    </source>
</evidence>
<dbReference type="SUPFAM" id="SSF48239">
    <property type="entry name" value="Terpenoid cyclases/Protein prenyltransferases"/>
    <property type="match status" value="1"/>
</dbReference>
<evidence type="ECO:0000256" key="2">
    <source>
        <dbReference type="ARBA" id="ARBA00022679"/>
    </source>
</evidence>
<proteinExistence type="predicted"/>
<dbReference type="InterPro" id="IPR009048">
    <property type="entry name" value="A-macroglobulin_rcpt-bd"/>
</dbReference>
<evidence type="ECO:0000256" key="5">
    <source>
        <dbReference type="ARBA" id="ARBA00022840"/>
    </source>
</evidence>
<dbReference type="Pfam" id="PF07677">
    <property type="entry name" value="A2M_recep"/>
    <property type="match status" value="1"/>
</dbReference>
<dbReference type="InterPro" id="IPR008930">
    <property type="entry name" value="Terpenoid_cyclase/PrenylTrfase"/>
</dbReference>
<dbReference type="Pfam" id="PF07678">
    <property type="entry name" value="TED_complement"/>
    <property type="match status" value="1"/>
</dbReference>
<dbReference type="SMART" id="SM01361">
    <property type="entry name" value="A2M_recep"/>
    <property type="match status" value="1"/>
</dbReference>
<dbReference type="SUPFAM" id="SSF54495">
    <property type="entry name" value="UBC-like"/>
    <property type="match status" value="1"/>
</dbReference>
<dbReference type="SUPFAM" id="SSF49410">
    <property type="entry name" value="Alpha-macroglobulin receptor domain"/>
    <property type="match status" value="1"/>
</dbReference>
<feature type="region of interest" description="Disordered" evidence="10">
    <location>
        <begin position="465"/>
        <end position="484"/>
    </location>
</feature>
<evidence type="ECO:0000313" key="12">
    <source>
        <dbReference type="EMBL" id="CAD7199736.1"/>
    </source>
</evidence>
<dbReference type="GO" id="GO:0005615">
    <property type="term" value="C:extracellular space"/>
    <property type="evidence" value="ECO:0007669"/>
    <property type="project" value="InterPro"/>
</dbReference>
<dbReference type="PROSITE" id="PS50127">
    <property type="entry name" value="UBC_2"/>
    <property type="match status" value="1"/>
</dbReference>
<dbReference type="InterPro" id="IPR000608">
    <property type="entry name" value="UBC"/>
</dbReference>
<dbReference type="Pfam" id="PF00179">
    <property type="entry name" value="UQ_con"/>
    <property type="match status" value="1"/>
</dbReference>
<keyword evidence="5" id="KW-0067">ATP-binding</keyword>
<keyword evidence="4" id="KW-0833">Ubl conjugation pathway</keyword>
<comment type="pathway">
    <text evidence="1">Protein modification; protein neddylation.</text>
</comment>
<dbReference type="EC" id="2.3.2.34" evidence="7"/>
<evidence type="ECO:0000256" key="3">
    <source>
        <dbReference type="ARBA" id="ARBA00022741"/>
    </source>
</evidence>
<dbReference type="SMART" id="SM00212">
    <property type="entry name" value="UBCc"/>
    <property type="match status" value="1"/>
</dbReference>
<dbReference type="GO" id="GO:0061654">
    <property type="term" value="F:NEDD8 conjugating enzyme activity"/>
    <property type="evidence" value="ECO:0007669"/>
    <property type="project" value="UniProtKB-EC"/>
</dbReference>
<gene>
    <name evidence="12" type="ORF">TDIB3V08_LOCUS5982</name>
</gene>
<dbReference type="Gene3D" id="1.50.10.20">
    <property type="match status" value="1"/>
</dbReference>
<dbReference type="InterPro" id="IPR050473">
    <property type="entry name" value="A2M/Complement_sys"/>
</dbReference>
<evidence type="ECO:0000256" key="1">
    <source>
        <dbReference type="ARBA" id="ARBA00005032"/>
    </source>
</evidence>
<protein>
    <recommendedName>
        <fullName evidence="7">E2 NEDD8-conjugating enzyme</fullName>
        <ecNumber evidence="7">2.3.2.34</ecNumber>
    </recommendedName>
    <alternativeName>
        <fullName evidence="8">NEDD8 carrier protein</fullName>
    </alternativeName>
</protein>
<dbReference type="InterPro" id="IPR016135">
    <property type="entry name" value="UBQ-conjugating_enzyme/RWD"/>
</dbReference>
<dbReference type="CDD" id="cd23794">
    <property type="entry name" value="UBCc_UBE2F_UBE2M"/>
    <property type="match status" value="1"/>
</dbReference>
<evidence type="ECO:0000256" key="4">
    <source>
        <dbReference type="ARBA" id="ARBA00022786"/>
    </source>
</evidence>
<dbReference type="InterPro" id="IPR036595">
    <property type="entry name" value="A-macroglobulin_rcpt-bd_sf"/>
</dbReference>
<reference evidence="12" key="1">
    <citation type="submission" date="2020-11" db="EMBL/GenBank/DDBJ databases">
        <authorList>
            <person name="Tran Van P."/>
        </authorList>
    </citation>
    <scope>NUCLEOTIDE SEQUENCE</scope>
</reference>
<feature type="active site" description="Glycyl thioester intermediate" evidence="9">
    <location>
        <position position="569"/>
    </location>
</feature>
<evidence type="ECO:0000259" key="11">
    <source>
        <dbReference type="PROSITE" id="PS50127"/>
    </source>
</evidence>
<name>A0A7R8Z7X7_TIMDO</name>
<evidence type="ECO:0000256" key="8">
    <source>
        <dbReference type="ARBA" id="ARBA00079113"/>
    </source>
</evidence>
<accession>A0A7R8Z7X7</accession>
<dbReference type="PANTHER" id="PTHR11412:SF146">
    <property type="entry name" value="CD109 ANTIGEN"/>
    <property type="match status" value="1"/>
</dbReference>
<dbReference type="FunFam" id="3.10.110.10:FF:000239">
    <property type="entry name" value="NEDD8-conjugating enzyme Ubc12"/>
    <property type="match status" value="1"/>
</dbReference>
<evidence type="ECO:0000256" key="9">
    <source>
        <dbReference type="PROSITE-ProRule" id="PRU10133"/>
    </source>
</evidence>
<evidence type="ECO:0000256" key="7">
    <source>
        <dbReference type="ARBA" id="ARBA00044047"/>
    </source>
</evidence>
<dbReference type="PROSITE" id="PS00183">
    <property type="entry name" value="UBC_1"/>
    <property type="match status" value="1"/>
</dbReference>
<feature type="domain" description="UBC core" evidence="11">
    <location>
        <begin position="487"/>
        <end position="631"/>
    </location>
</feature>
<dbReference type="GO" id="GO:0005524">
    <property type="term" value="F:ATP binding"/>
    <property type="evidence" value="ECO:0007669"/>
    <property type="project" value="UniProtKB-KW"/>
</dbReference>
<dbReference type="PANTHER" id="PTHR11412">
    <property type="entry name" value="MACROGLOBULIN / COMPLEMENT"/>
    <property type="match status" value="1"/>
</dbReference>
<evidence type="ECO:0000256" key="10">
    <source>
        <dbReference type="SAM" id="MobiDB-lite"/>
    </source>
</evidence>
<keyword evidence="2" id="KW-0808">Transferase</keyword>
<dbReference type="Gene3D" id="3.10.110.10">
    <property type="entry name" value="Ubiquitin Conjugating Enzyme"/>
    <property type="match status" value="1"/>
</dbReference>
<dbReference type="Gene3D" id="2.60.40.690">
    <property type="entry name" value="Alpha-macroglobulin, receptor-binding domain"/>
    <property type="match status" value="1"/>
</dbReference>
<keyword evidence="3" id="KW-0547">Nucleotide-binding</keyword>
<sequence length="641" mass="72583">MNNNVPLTSHLVITLQEVLPLVQGGLKTQAAAAALKAVRYLEQVLSTLSDPYEIAITTYALTLTESSRKNSAFNLLHKTRRQGIDGQLYWSREPIPDNNIKYENQRPFLKHREYQEGDSLAVEATSFALMVYLIRDGVTMIPETIVQWLTSVRMSNNGFISTIDTVIALQALTEYSFRARIKDITNMDITMELPSSAGFRENMHITNKTPSEIHSLEIPNVWGHANVIARGSGQAILQMDISYGVDSQTLAEAPKKKSFELEIREWVRDHPVMSGAAVLEVEIPTGYHLIESEATKIVQSGVLPTLQDARTIEGKTIWFFDHITSEWSCFNHTVRRWFPVANMTLYRQAFLYDAFAREHFVQTIFNSTPLYIMSICEVCGSYQCPYCPFYSDANHRTNNILVCYVDKHTQALLYPRQISEYLLVPSRLVFLSVVLLSASFLEHVFVQLSTPSPYFSLLKGAMISSSSGQKKDGEASPKAGNQKKASAAQLRITKDINELNLPKTCNTEFPDPDDLLNFKLVICPDEGFYRGGRFIFSFKVGPNYPHEPPKVKCETAVYHPNIDLEGNVCLNILREDWKPVLTINSIVYGLQYLFLEPNPEDPLNKDAAEVLQNNRRLFEQNVQKAMRGGYVGAVYFERCLK</sequence>
<dbReference type="EMBL" id="OA567003">
    <property type="protein sequence ID" value="CAD7199736.1"/>
    <property type="molecule type" value="Genomic_DNA"/>
</dbReference>